<dbReference type="Pfam" id="PF00561">
    <property type="entry name" value="Abhydrolase_1"/>
    <property type="match status" value="1"/>
</dbReference>
<proteinExistence type="predicted"/>
<dbReference type="InterPro" id="IPR050266">
    <property type="entry name" value="AB_hydrolase_sf"/>
</dbReference>
<dbReference type="OrthoDB" id="9804723at2"/>
<sequence>MVAPKISPVTGHYVDVDVADVTYQVFYLHNGTGIPLLCQHTAGCHNHQYRNLLRDPAVTERFQVIAYDLPYHGKSDPPNGEQWWTRQYDLTAEFFQEFVVNFARTLELDRPVFMGSSMGGVVALHLARDHSEKFRALIALEAADYTPGFYLDWWHHPAVEDGSVAASVIEGLIAPQTSELDRRLTMHYYAQAAPGVLKGDLYFYSVEHDMRETVSEIDTSKVPLYLLTGEYDYLSTPTQTIATAEKIVGAKVETMCEIGHFPMSENHDTFMTYLRPILDEIAERHKEP</sequence>
<protein>
    <submittedName>
        <fullName evidence="2">Carboxylesterase</fullName>
    </submittedName>
</protein>
<evidence type="ECO:0000313" key="2">
    <source>
        <dbReference type="EMBL" id="GEL18308.1"/>
    </source>
</evidence>
<accession>A0A511D5V6</accession>
<dbReference type="InterPro" id="IPR000073">
    <property type="entry name" value="AB_hydrolase_1"/>
</dbReference>
<reference evidence="2 3" key="1">
    <citation type="submission" date="2019-07" db="EMBL/GenBank/DDBJ databases">
        <title>Whole genome shotgun sequence of Pseudonocardia asaccharolytica NBRC 16224.</title>
        <authorList>
            <person name="Hosoyama A."/>
            <person name="Uohara A."/>
            <person name="Ohji S."/>
            <person name="Ichikawa N."/>
        </authorList>
    </citation>
    <scope>NUCLEOTIDE SEQUENCE [LARGE SCALE GENOMIC DNA]</scope>
    <source>
        <strain evidence="2 3">NBRC 16224</strain>
    </source>
</reference>
<dbReference type="Gene3D" id="3.40.50.1820">
    <property type="entry name" value="alpha/beta hydrolase"/>
    <property type="match status" value="1"/>
</dbReference>
<dbReference type="Proteomes" id="UP000321328">
    <property type="component" value="Unassembled WGS sequence"/>
</dbReference>
<dbReference type="SUPFAM" id="SSF53474">
    <property type="entry name" value="alpha/beta-Hydrolases"/>
    <property type="match status" value="1"/>
</dbReference>
<dbReference type="STRING" id="1123024.GCA_000423625_02474"/>
<feature type="domain" description="AB hydrolase-1" evidence="1">
    <location>
        <begin position="35"/>
        <end position="166"/>
    </location>
</feature>
<keyword evidence="3" id="KW-1185">Reference proteome</keyword>
<dbReference type="InterPro" id="IPR029058">
    <property type="entry name" value="AB_hydrolase_fold"/>
</dbReference>
<dbReference type="GO" id="GO:0003824">
    <property type="term" value="F:catalytic activity"/>
    <property type="evidence" value="ECO:0007669"/>
    <property type="project" value="UniProtKB-ARBA"/>
</dbReference>
<dbReference type="AlphaFoldDB" id="A0A511D5V6"/>
<dbReference type="PANTHER" id="PTHR43798">
    <property type="entry name" value="MONOACYLGLYCEROL LIPASE"/>
    <property type="match status" value="1"/>
</dbReference>
<dbReference type="RefSeq" id="WP_028930270.1">
    <property type="nucleotide sequence ID" value="NZ_AUII01000009.1"/>
</dbReference>
<comment type="caution">
    <text evidence="2">The sequence shown here is derived from an EMBL/GenBank/DDBJ whole genome shotgun (WGS) entry which is preliminary data.</text>
</comment>
<evidence type="ECO:0000259" key="1">
    <source>
        <dbReference type="Pfam" id="PF00561"/>
    </source>
</evidence>
<dbReference type="GO" id="GO:0016020">
    <property type="term" value="C:membrane"/>
    <property type="evidence" value="ECO:0007669"/>
    <property type="project" value="TreeGrafter"/>
</dbReference>
<dbReference type="EMBL" id="BJVI01000018">
    <property type="protein sequence ID" value="GEL18308.1"/>
    <property type="molecule type" value="Genomic_DNA"/>
</dbReference>
<organism evidence="2 3">
    <name type="scientific">Pseudonocardia asaccharolytica DSM 44247 = NBRC 16224</name>
    <dbReference type="NCBI Taxonomy" id="1123024"/>
    <lineage>
        <taxon>Bacteria</taxon>
        <taxon>Bacillati</taxon>
        <taxon>Actinomycetota</taxon>
        <taxon>Actinomycetes</taxon>
        <taxon>Pseudonocardiales</taxon>
        <taxon>Pseudonocardiaceae</taxon>
        <taxon>Pseudonocardia</taxon>
    </lineage>
</organism>
<gene>
    <name evidence="2" type="ORF">PA7_21450</name>
</gene>
<name>A0A511D5V6_9PSEU</name>
<dbReference type="PRINTS" id="PR00111">
    <property type="entry name" value="ABHYDROLASE"/>
</dbReference>
<dbReference type="PANTHER" id="PTHR43798:SF33">
    <property type="entry name" value="HYDROLASE, PUTATIVE (AFU_ORTHOLOGUE AFUA_2G14860)-RELATED"/>
    <property type="match status" value="1"/>
</dbReference>
<evidence type="ECO:0000313" key="3">
    <source>
        <dbReference type="Proteomes" id="UP000321328"/>
    </source>
</evidence>